<organism evidence="1 2">
    <name type="scientific">Haloterrigena gelatinilytica</name>
    <dbReference type="NCBI Taxonomy" id="2741724"/>
    <lineage>
        <taxon>Archaea</taxon>
        <taxon>Methanobacteriati</taxon>
        <taxon>Methanobacteriota</taxon>
        <taxon>Stenosarchaea group</taxon>
        <taxon>Halobacteria</taxon>
        <taxon>Halobacteriales</taxon>
        <taxon>Natrialbaceae</taxon>
        <taxon>Haloterrigena</taxon>
    </lineage>
</organism>
<dbReference type="EMBL" id="JABUQZ010000003">
    <property type="protein sequence ID" value="NUC75039.1"/>
    <property type="molecule type" value="Genomic_DNA"/>
</dbReference>
<proteinExistence type="predicted"/>
<dbReference type="Proteomes" id="UP001016761">
    <property type="component" value="Unassembled WGS sequence"/>
</dbReference>
<dbReference type="RefSeq" id="WP_174682877.1">
    <property type="nucleotide sequence ID" value="NZ_JABUQZ010000003.1"/>
</dbReference>
<sequence length="125" mass="14200">MQRTDMGQWEDIAAAINDLEAARRDLLDELTKNGNVPKTAYGDQYRRIGDATTKLKSDLENRMFDEHSDDASTDVFYGSDGETVIEIPEDLAARIRADLDDGQTFDDWVEAATMERIEYETQTDD</sequence>
<gene>
    <name evidence="1" type="ORF">HTZ84_22500</name>
</gene>
<comment type="caution">
    <text evidence="1">The sequence shown here is derived from an EMBL/GenBank/DDBJ whole genome shotgun (WGS) entry which is preliminary data.</text>
</comment>
<accession>A0ABX2LFK9</accession>
<reference evidence="1 2" key="1">
    <citation type="submission" date="2020-06" db="EMBL/GenBank/DDBJ databases">
        <title>Haloterrigena sp. nov., an extremely halophilic archaeon isolated from a saline sediment.</title>
        <authorList>
            <person name="Liu B.-B."/>
        </authorList>
    </citation>
    <scope>NUCLEOTIDE SEQUENCE [LARGE SCALE GENOMIC DNA]</scope>
    <source>
        <strain evidence="1 2">SYSU A558-1</strain>
    </source>
</reference>
<name>A0ABX2LFK9_9EURY</name>
<evidence type="ECO:0000313" key="2">
    <source>
        <dbReference type="Proteomes" id="UP001016761"/>
    </source>
</evidence>
<keyword evidence="2" id="KW-1185">Reference proteome</keyword>
<evidence type="ECO:0000313" key="1">
    <source>
        <dbReference type="EMBL" id="NUC75039.1"/>
    </source>
</evidence>
<protein>
    <submittedName>
        <fullName evidence="1">Uncharacterized protein</fullName>
    </submittedName>
</protein>